<sequence>MTNVIEKNQLNEDSRRISEEIDSIRRNYNTKLDEKTRGEKGQFMTPSGIAHLLASMFDNLDGEQRILDAGAGVGSLTAALVERAINEFSPQTIDTEFWEIEPILVKGLKETIHLLNNKCLKNNIDYSSKIHIENFILNSGDIIKEAGEAFDKAILNPPYLKISAKSEERSALKKLGIETGNLYSCFICIALMLLKKGGELVAITPRSFCNGPYFREFRNFLINGNNLKKISIFESRKTAFKEDKVLQENIIFHIVKGEKQGDVKISTLSSSKDIEPHIRICTFEEVIPAGNPEKFIHIITNDFQAKIAHKISQMPCSLEDLNLEISTGRVVDFRTRENLTNINESLELTTPLIYPHNFVDNVICWPIPHNKKSNALKVNQDTKSLLVPNGYYVLIKRLTAKEEQKRIVAAYYAPISGFDMIGFENKTNYIHFRNNGVDENLAKGLTAYLNSSLVDAYFRQFNGHTQVNSSDLRILRYPSIDTLKNLGKNIESFSQVEIDKSIGLF</sequence>
<evidence type="ECO:0000256" key="2">
    <source>
        <dbReference type="ARBA" id="ARBA00022603"/>
    </source>
</evidence>
<protein>
    <recommendedName>
        <fullName evidence="1">site-specific DNA-methyltransferase (adenine-specific)</fullName>
        <ecNumber evidence="1">2.1.1.72</ecNumber>
    </recommendedName>
</protein>
<dbReference type="InterPro" id="IPR050953">
    <property type="entry name" value="N4_N6_ade-DNA_methylase"/>
</dbReference>
<dbReference type="PANTHER" id="PTHR33841:SF6">
    <property type="entry name" value="TYPE II METHYLTRANSFERASE M.HINDII"/>
    <property type="match status" value="1"/>
</dbReference>
<keyword evidence="6" id="KW-0238">DNA-binding</keyword>
<dbReference type="AlphaFoldDB" id="A0A5I3RNN8"/>
<evidence type="ECO:0000313" key="9">
    <source>
        <dbReference type="EMBL" id="EDH5776102.1"/>
    </source>
</evidence>
<dbReference type="GO" id="GO:0003677">
    <property type="term" value="F:DNA binding"/>
    <property type="evidence" value="ECO:0007669"/>
    <property type="project" value="UniProtKB-KW"/>
</dbReference>
<reference evidence="9" key="1">
    <citation type="submission" date="2018-07" db="EMBL/GenBank/DDBJ databases">
        <authorList>
            <person name="Ashton P.M."/>
            <person name="Dallman T."/>
            <person name="Nair S."/>
            <person name="De Pinna E."/>
            <person name="Peters T."/>
            <person name="Grant K."/>
        </authorList>
    </citation>
    <scope>NUCLEOTIDE SEQUENCE</scope>
    <source>
        <strain evidence="9">333386</strain>
    </source>
</reference>
<dbReference type="Gene3D" id="3.40.50.150">
    <property type="entry name" value="Vaccinia Virus protein VP39"/>
    <property type="match status" value="1"/>
</dbReference>
<keyword evidence="2 9" id="KW-0489">Methyltransferase</keyword>
<evidence type="ECO:0000259" key="8">
    <source>
        <dbReference type="Pfam" id="PF07669"/>
    </source>
</evidence>
<comment type="caution">
    <text evidence="9">The sequence shown here is derived from an EMBL/GenBank/DDBJ whole genome shotgun (WGS) entry which is preliminary data.</text>
</comment>
<keyword evidence="3" id="KW-0808">Transferase</keyword>
<dbReference type="GO" id="GO:0009307">
    <property type="term" value="P:DNA restriction-modification system"/>
    <property type="evidence" value="ECO:0007669"/>
    <property type="project" value="UniProtKB-KW"/>
</dbReference>
<keyword evidence="4" id="KW-0949">S-adenosyl-L-methionine</keyword>
<evidence type="ECO:0000256" key="3">
    <source>
        <dbReference type="ARBA" id="ARBA00022679"/>
    </source>
</evidence>
<evidence type="ECO:0000256" key="4">
    <source>
        <dbReference type="ARBA" id="ARBA00022691"/>
    </source>
</evidence>
<evidence type="ECO:0000256" key="1">
    <source>
        <dbReference type="ARBA" id="ARBA00011900"/>
    </source>
</evidence>
<dbReference type="InterPro" id="IPR029063">
    <property type="entry name" value="SAM-dependent_MTases_sf"/>
</dbReference>
<gene>
    <name evidence="9" type="ORF">CB215_20545</name>
</gene>
<dbReference type="PRINTS" id="PR00507">
    <property type="entry name" value="N12N6MTFRASE"/>
</dbReference>
<dbReference type="GO" id="GO:0032259">
    <property type="term" value="P:methylation"/>
    <property type="evidence" value="ECO:0007669"/>
    <property type="project" value="UniProtKB-KW"/>
</dbReference>
<evidence type="ECO:0000256" key="6">
    <source>
        <dbReference type="ARBA" id="ARBA00023125"/>
    </source>
</evidence>
<dbReference type="InterPro" id="IPR011639">
    <property type="entry name" value="MethylTrfase_TaqI-like_dom"/>
</dbReference>
<dbReference type="SUPFAM" id="SSF53335">
    <property type="entry name" value="S-adenosyl-L-methionine-dependent methyltransferases"/>
    <property type="match status" value="1"/>
</dbReference>
<comment type="catalytic activity">
    <reaction evidence="7">
        <text>a 2'-deoxyadenosine in DNA + S-adenosyl-L-methionine = an N(6)-methyl-2'-deoxyadenosine in DNA + S-adenosyl-L-homocysteine + H(+)</text>
        <dbReference type="Rhea" id="RHEA:15197"/>
        <dbReference type="Rhea" id="RHEA-COMP:12418"/>
        <dbReference type="Rhea" id="RHEA-COMP:12419"/>
        <dbReference type="ChEBI" id="CHEBI:15378"/>
        <dbReference type="ChEBI" id="CHEBI:57856"/>
        <dbReference type="ChEBI" id="CHEBI:59789"/>
        <dbReference type="ChEBI" id="CHEBI:90615"/>
        <dbReference type="ChEBI" id="CHEBI:90616"/>
        <dbReference type="EC" id="2.1.1.72"/>
    </reaction>
</comment>
<organism evidence="9">
    <name type="scientific">Salmonella enterica subsp. enterica serovar Javiana</name>
    <dbReference type="NCBI Taxonomy" id="363569"/>
    <lineage>
        <taxon>Bacteria</taxon>
        <taxon>Pseudomonadati</taxon>
        <taxon>Pseudomonadota</taxon>
        <taxon>Gammaproteobacteria</taxon>
        <taxon>Enterobacterales</taxon>
        <taxon>Enterobacteriaceae</taxon>
        <taxon>Salmonella</taxon>
    </lineage>
</organism>
<dbReference type="EMBL" id="AAMICF010000026">
    <property type="protein sequence ID" value="EDH5776102.1"/>
    <property type="molecule type" value="Genomic_DNA"/>
</dbReference>
<dbReference type="PANTHER" id="PTHR33841">
    <property type="entry name" value="DNA METHYLTRANSFERASE YEEA-RELATED"/>
    <property type="match status" value="1"/>
</dbReference>
<name>A0A5I3RNN8_SALET</name>
<accession>A0A5I3RNN8</accession>
<dbReference type="GO" id="GO:0009007">
    <property type="term" value="F:site-specific DNA-methyltransferase (adenine-specific) activity"/>
    <property type="evidence" value="ECO:0007669"/>
    <property type="project" value="UniProtKB-EC"/>
</dbReference>
<dbReference type="PROSITE" id="PS00092">
    <property type="entry name" value="N6_MTASE"/>
    <property type="match status" value="1"/>
</dbReference>
<feature type="domain" description="Type II methyltransferase M.TaqI-like" evidence="8">
    <location>
        <begin position="121"/>
        <end position="236"/>
    </location>
</feature>
<dbReference type="Pfam" id="PF07669">
    <property type="entry name" value="Eco57I"/>
    <property type="match status" value="1"/>
</dbReference>
<evidence type="ECO:0000256" key="7">
    <source>
        <dbReference type="ARBA" id="ARBA00047942"/>
    </source>
</evidence>
<proteinExistence type="predicted"/>
<evidence type="ECO:0000256" key="5">
    <source>
        <dbReference type="ARBA" id="ARBA00022747"/>
    </source>
</evidence>
<keyword evidence="5" id="KW-0680">Restriction system</keyword>
<dbReference type="EC" id="2.1.1.72" evidence="1"/>
<dbReference type="InterPro" id="IPR002052">
    <property type="entry name" value="DNA_methylase_N6_adenine_CS"/>
</dbReference>